<proteinExistence type="predicted"/>
<dbReference type="AlphaFoldDB" id="A0A8X6J7Y4"/>
<comment type="caution">
    <text evidence="1">The sequence shown here is derived from an EMBL/GenBank/DDBJ whole genome shotgun (WGS) entry which is preliminary data.</text>
</comment>
<keyword evidence="2" id="KW-1185">Reference proteome</keyword>
<gene>
    <name evidence="1" type="ORF">TNIN_485291</name>
</gene>
<dbReference type="EMBL" id="BMAV01025743">
    <property type="protein sequence ID" value="GFS44294.1"/>
    <property type="molecule type" value="Genomic_DNA"/>
</dbReference>
<evidence type="ECO:0000313" key="1">
    <source>
        <dbReference type="EMBL" id="GFS44294.1"/>
    </source>
</evidence>
<organism evidence="1 2">
    <name type="scientific">Trichonephila inaurata madagascariensis</name>
    <dbReference type="NCBI Taxonomy" id="2747483"/>
    <lineage>
        <taxon>Eukaryota</taxon>
        <taxon>Metazoa</taxon>
        <taxon>Ecdysozoa</taxon>
        <taxon>Arthropoda</taxon>
        <taxon>Chelicerata</taxon>
        <taxon>Arachnida</taxon>
        <taxon>Araneae</taxon>
        <taxon>Araneomorphae</taxon>
        <taxon>Entelegynae</taxon>
        <taxon>Araneoidea</taxon>
        <taxon>Nephilidae</taxon>
        <taxon>Trichonephila</taxon>
        <taxon>Trichonephila inaurata</taxon>
    </lineage>
</organism>
<reference evidence="1" key="1">
    <citation type="submission" date="2020-08" db="EMBL/GenBank/DDBJ databases">
        <title>Multicomponent nature underlies the extraordinary mechanical properties of spider dragline silk.</title>
        <authorList>
            <person name="Kono N."/>
            <person name="Nakamura H."/>
            <person name="Mori M."/>
            <person name="Yoshida Y."/>
            <person name="Ohtoshi R."/>
            <person name="Malay A.D."/>
            <person name="Moran D.A.P."/>
            <person name="Tomita M."/>
            <person name="Numata K."/>
            <person name="Arakawa K."/>
        </authorList>
    </citation>
    <scope>NUCLEOTIDE SEQUENCE</scope>
</reference>
<name>A0A8X6J7Y4_9ARAC</name>
<sequence length="140" mass="15641">MDQAESTTGIGLALSTSDQVAYMSENYPLMFTTSFDHTASTSLDDLVIPEIFFVQVESAQTANSSLIFDASSCTEPLSKIHDIFQSNRPISIYIPPIFPRLKHLTTSTNLMNQSAPTNFFHKAVPTSRMDLATYHRCFHE</sequence>
<dbReference type="Proteomes" id="UP000886998">
    <property type="component" value="Unassembled WGS sequence"/>
</dbReference>
<evidence type="ECO:0000313" key="2">
    <source>
        <dbReference type="Proteomes" id="UP000886998"/>
    </source>
</evidence>
<accession>A0A8X6J7Y4</accession>
<protein>
    <submittedName>
        <fullName evidence="1">Uncharacterized protein</fullName>
    </submittedName>
</protein>